<dbReference type="EMBL" id="KF900749">
    <property type="protein sequence ID" value="AIF05756.1"/>
    <property type="molecule type" value="Genomic_DNA"/>
</dbReference>
<dbReference type="HAMAP" id="MF_00582">
    <property type="entry name" value="UPF0215"/>
    <property type="match status" value="1"/>
</dbReference>
<dbReference type="InterPro" id="IPR002802">
    <property type="entry name" value="Endo_dU"/>
</dbReference>
<dbReference type="PANTHER" id="PTHR39518:SF2">
    <property type="entry name" value="UPF0215 PROTEIN MJ1150"/>
    <property type="match status" value="1"/>
</dbReference>
<accession>A0A075GP22</accession>
<protein>
    <recommendedName>
        <fullName evidence="1">UPF0215 protein</fullName>
    </recommendedName>
</protein>
<proteinExistence type="inferred from homology"/>
<reference evidence="2" key="1">
    <citation type="journal article" date="2014" name="Genome Biol. Evol.">
        <title>Pangenome evidence for extensive interdomain horizontal transfer affecting lineage core and shell genes in uncultured planktonic thaumarchaeota and euryarchaeota.</title>
        <authorList>
            <person name="Deschamps P."/>
            <person name="Zivanovic Y."/>
            <person name="Moreira D."/>
            <person name="Rodriguez-Valera F."/>
            <person name="Lopez-Garcia P."/>
        </authorList>
    </citation>
    <scope>NUCLEOTIDE SEQUENCE</scope>
</reference>
<organism evidence="2">
    <name type="scientific">uncultured marine thaumarchaeote KM3_187_A08</name>
    <dbReference type="NCBI Taxonomy" id="1456073"/>
    <lineage>
        <taxon>Archaea</taxon>
        <taxon>Nitrososphaerota</taxon>
        <taxon>environmental samples</taxon>
    </lineage>
</organism>
<dbReference type="PANTHER" id="PTHR39518">
    <property type="entry name" value="UPF0215 PROTEIN MJ1150"/>
    <property type="match status" value="1"/>
</dbReference>
<evidence type="ECO:0000313" key="2">
    <source>
        <dbReference type="EMBL" id="AIF05756.1"/>
    </source>
</evidence>
<evidence type="ECO:0000256" key="1">
    <source>
        <dbReference type="HAMAP-Rule" id="MF_00582"/>
    </source>
</evidence>
<dbReference type="AlphaFoldDB" id="A0A075GP22"/>
<name>A0A075GP22_9ARCH</name>
<dbReference type="Pfam" id="PF01949">
    <property type="entry name" value="Endo_dU"/>
    <property type="match status" value="1"/>
</dbReference>
<dbReference type="PIRSF" id="PIRSF006380">
    <property type="entry name" value="UCP006380"/>
    <property type="match status" value="1"/>
</dbReference>
<sequence length="187" mass="20907">MKIHLEKSALRAMGIAECYFPNSKKSTLCSVVMRSDLVVDGSMYGESTVGGDDITESISLMYDKMGRDDINCILILGSIMSSYNVVDLNFLNKLLDLPIISVSLNPPKNLENNFKGKYPNSWNKKLKTHTKNGISQKINIKTEYSVYIQFSGISLSDTKKILDKFTLQGSVPEPLRLAKLFARAKIM</sequence>
<comment type="similarity">
    <text evidence="1">Belongs to the UPF0215 family.</text>
</comment>
<dbReference type="Gene3D" id="3.30.2170.10">
    <property type="entry name" value="archaeoglobus fulgidus dsm 4304 superfamily"/>
    <property type="match status" value="1"/>
</dbReference>